<evidence type="ECO:0000256" key="1">
    <source>
        <dbReference type="SAM" id="Phobius"/>
    </source>
</evidence>
<dbReference type="KEGG" id="cli:Clim_0670"/>
<keyword evidence="1" id="KW-0812">Transmembrane</keyword>
<organism evidence="2 3">
    <name type="scientific">Chlorobium limicola (strain DSM 245 / NBRC 103803 / 6330)</name>
    <dbReference type="NCBI Taxonomy" id="290315"/>
    <lineage>
        <taxon>Bacteria</taxon>
        <taxon>Pseudomonadati</taxon>
        <taxon>Chlorobiota</taxon>
        <taxon>Chlorobiia</taxon>
        <taxon>Chlorobiales</taxon>
        <taxon>Chlorobiaceae</taxon>
        <taxon>Chlorobium/Pelodictyon group</taxon>
        <taxon>Chlorobium</taxon>
    </lineage>
</organism>
<sequence>MQQAVYTLSRDVFVPANAVFPQQQAMHIIRFVSFFVFMFAYLLLITVNDC</sequence>
<reference evidence="2 3" key="1">
    <citation type="submission" date="2008-05" db="EMBL/GenBank/DDBJ databases">
        <title>Complete sequence of Chlorobium limicola DSM 245.</title>
        <authorList>
            <consortium name="US DOE Joint Genome Institute"/>
            <person name="Lucas S."/>
            <person name="Copeland A."/>
            <person name="Lapidus A."/>
            <person name="Glavina del Rio T."/>
            <person name="Dalin E."/>
            <person name="Tice H."/>
            <person name="Bruce D."/>
            <person name="Goodwin L."/>
            <person name="Pitluck S."/>
            <person name="Schmutz J."/>
            <person name="Larimer F."/>
            <person name="Land M."/>
            <person name="Hauser L."/>
            <person name="Kyrpides N."/>
            <person name="Ovchinnikova G."/>
            <person name="Zhao F."/>
            <person name="Li T."/>
            <person name="Liu Z."/>
            <person name="Overmann J."/>
            <person name="Bryant D.A."/>
            <person name="Richardson P."/>
        </authorList>
    </citation>
    <scope>NUCLEOTIDE SEQUENCE [LARGE SCALE GENOMIC DNA]</scope>
    <source>
        <strain evidence="3">DSM 245 / NBRC 103803 / 6330</strain>
    </source>
</reference>
<gene>
    <name evidence="2" type="ordered locus">Clim_0670</name>
</gene>
<protein>
    <submittedName>
        <fullName evidence="2">Uncharacterized protein</fullName>
    </submittedName>
</protein>
<keyword evidence="1" id="KW-1133">Transmembrane helix</keyword>
<evidence type="ECO:0000313" key="2">
    <source>
        <dbReference type="EMBL" id="ACD89753.1"/>
    </source>
</evidence>
<accession>B3EH73</accession>
<dbReference type="STRING" id="290315.Clim_0670"/>
<name>B3EH73_CHLL2</name>
<proteinExistence type="predicted"/>
<keyword evidence="1" id="KW-0472">Membrane</keyword>
<dbReference type="HOGENOM" id="CLU_3115995_0_0_10"/>
<feature type="transmembrane region" description="Helical" evidence="1">
    <location>
        <begin position="28"/>
        <end position="47"/>
    </location>
</feature>
<dbReference type="Proteomes" id="UP000008841">
    <property type="component" value="Chromosome"/>
</dbReference>
<evidence type="ECO:0000313" key="3">
    <source>
        <dbReference type="Proteomes" id="UP000008841"/>
    </source>
</evidence>
<dbReference type="EMBL" id="CP001097">
    <property type="protein sequence ID" value="ACD89753.1"/>
    <property type="molecule type" value="Genomic_DNA"/>
</dbReference>
<dbReference type="AlphaFoldDB" id="B3EH73"/>